<evidence type="ECO:0000256" key="3">
    <source>
        <dbReference type="ARBA" id="ARBA00022840"/>
    </source>
</evidence>
<organism evidence="6 7">
    <name type="scientific">Lactobacillus kalixensis DSM 16043</name>
    <dbReference type="NCBI Taxonomy" id="1423763"/>
    <lineage>
        <taxon>Bacteria</taxon>
        <taxon>Bacillati</taxon>
        <taxon>Bacillota</taxon>
        <taxon>Bacilli</taxon>
        <taxon>Lactobacillales</taxon>
        <taxon>Lactobacillaceae</taxon>
        <taxon>Lactobacillus</taxon>
    </lineage>
</organism>
<dbReference type="STRING" id="1423763.FC46_GL000535"/>
<dbReference type="PANTHER" id="PTHR42781">
    <property type="entry name" value="SPERMIDINE/PUTRESCINE IMPORT ATP-BINDING PROTEIN POTA"/>
    <property type="match status" value="1"/>
</dbReference>
<comment type="caution">
    <text evidence="6">The sequence shown here is derived from an EMBL/GenBank/DDBJ whole genome shotgun (WGS) entry which is preliminary data.</text>
</comment>
<dbReference type="GO" id="GO:0005524">
    <property type="term" value="F:ATP binding"/>
    <property type="evidence" value="ECO:0007669"/>
    <property type="project" value="UniProtKB-KW"/>
</dbReference>
<keyword evidence="3" id="KW-0067">ATP-binding</keyword>
<dbReference type="InterPro" id="IPR003439">
    <property type="entry name" value="ABC_transporter-like_ATP-bd"/>
</dbReference>
<dbReference type="EMBL" id="AZFM01000018">
    <property type="protein sequence ID" value="KRL89804.1"/>
    <property type="molecule type" value="Genomic_DNA"/>
</dbReference>
<dbReference type="InterPro" id="IPR050093">
    <property type="entry name" value="ABC_SmlMolc_Importer"/>
</dbReference>
<dbReference type="Gene3D" id="3.40.50.300">
    <property type="entry name" value="P-loop containing nucleotide triphosphate hydrolases"/>
    <property type="match status" value="1"/>
</dbReference>
<dbReference type="Pfam" id="PF00005">
    <property type="entry name" value="ABC_tran"/>
    <property type="match status" value="1"/>
</dbReference>
<accession>A0A0R1U908</accession>
<dbReference type="PATRIC" id="fig|1423763.3.peg.539"/>
<feature type="domain" description="ABC transporter" evidence="5">
    <location>
        <begin position="6"/>
        <end position="241"/>
    </location>
</feature>
<dbReference type="PANTHER" id="PTHR42781:SF4">
    <property type="entry name" value="SPERMIDINE_PUTRESCINE IMPORT ATP-BINDING PROTEIN POTA"/>
    <property type="match status" value="1"/>
</dbReference>
<dbReference type="EC" id="7.6.2.9" evidence="4"/>
<evidence type="ECO:0000313" key="7">
    <source>
        <dbReference type="Proteomes" id="UP000051036"/>
    </source>
</evidence>
<dbReference type="InterPro" id="IPR003593">
    <property type="entry name" value="AAA+_ATPase"/>
</dbReference>
<dbReference type="GO" id="GO:0016887">
    <property type="term" value="F:ATP hydrolysis activity"/>
    <property type="evidence" value="ECO:0007669"/>
    <property type="project" value="InterPro"/>
</dbReference>
<dbReference type="InterPro" id="IPR027417">
    <property type="entry name" value="P-loop_NTPase"/>
</dbReference>
<dbReference type="SMART" id="SM00382">
    <property type="entry name" value="AAA"/>
    <property type="match status" value="1"/>
</dbReference>
<evidence type="ECO:0000256" key="1">
    <source>
        <dbReference type="ARBA" id="ARBA00022448"/>
    </source>
</evidence>
<evidence type="ECO:0000256" key="4">
    <source>
        <dbReference type="ARBA" id="ARBA00066388"/>
    </source>
</evidence>
<dbReference type="OrthoDB" id="9802264at2"/>
<dbReference type="PROSITE" id="PS00211">
    <property type="entry name" value="ABC_TRANSPORTER_1"/>
    <property type="match status" value="1"/>
</dbReference>
<keyword evidence="2" id="KW-0547">Nucleotide-binding</keyword>
<dbReference type="PROSITE" id="PS50893">
    <property type="entry name" value="ABC_TRANSPORTER_2"/>
    <property type="match status" value="1"/>
</dbReference>
<dbReference type="AlphaFoldDB" id="A0A0R1U908"/>
<evidence type="ECO:0000313" key="6">
    <source>
        <dbReference type="EMBL" id="KRL89804.1"/>
    </source>
</evidence>
<protein>
    <recommendedName>
        <fullName evidence="4">ABC-type quaternary amine transporter</fullName>
        <ecNumber evidence="4">7.6.2.9</ecNumber>
    </recommendedName>
</protein>
<evidence type="ECO:0000259" key="5">
    <source>
        <dbReference type="PROSITE" id="PS50893"/>
    </source>
</evidence>
<dbReference type="FunFam" id="3.40.50.300:FF:000425">
    <property type="entry name" value="Probable ABC transporter, ATP-binding subunit"/>
    <property type="match status" value="1"/>
</dbReference>
<dbReference type="InterPro" id="IPR017871">
    <property type="entry name" value="ABC_transporter-like_CS"/>
</dbReference>
<keyword evidence="7" id="KW-1185">Reference proteome</keyword>
<keyword evidence="1" id="KW-0813">Transport</keyword>
<dbReference type="RefSeq" id="WP_057798885.1">
    <property type="nucleotide sequence ID" value="NZ_AZFM01000018.1"/>
</dbReference>
<reference evidence="6 7" key="1">
    <citation type="journal article" date="2015" name="Genome Announc.">
        <title>Expanding the biotechnology potential of lactobacilli through comparative genomics of 213 strains and associated genera.</title>
        <authorList>
            <person name="Sun Z."/>
            <person name="Harris H.M."/>
            <person name="McCann A."/>
            <person name="Guo C."/>
            <person name="Argimon S."/>
            <person name="Zhang W."/>
            <person name="Yang X."/>
            <person name="Jeffery I.B."/>
            <person name="Cooney J.C."/>
            <person name="Kagawa T.F."/>
            <person name="Liu W."/>
            <person name="Song Y."/>
            <person name="Salvetti E."/>
            <person name="Wrobel A."/>
            <person name="Rasinkangas P."/>
            <person name="Parkhill J."/>
            <person name="Rea M.C."/>
            <person name="O'Sullivan O."/>
            <person name="Ritari J."/>
            <person name="Douillard F.P."/>
            <person name="Paul Ross R."/>
            <person name="Yang R."/>
            <person name="Briner A.E."/>
            <person name="Felis G.E."/>
            <person name="de Vos W.M."/>
            <person name="Barrangou R."/>
            <person name="Klaenhammer T.R."/>
            <person name="Caufield P.W."/>
            <person name="Cui Y."/>
            <person name="Zhang H."/>
            <person name="O'Toole P.W."/>
        </authorList>
    </citation>
    <scope>NUCLEOTIDE SEQUENCE [LARGE SCALE GENOMIC DNA]</scope>
    <source>
        <strain evidence="6 7">DSM 16043</strain>
    </source>
</reference>
<evidence type="ECO:0000256" key="2">
    <source>
        <dbReference type="ARBA" id="ARBA00022741"/>
    </source>
</evidence>
<dbReference type="GO" id="GO:0015418">
    <property type="term" value="F:ABC-type quaternary ammonium compound transporting activity"/>
    <property type="evidence" value="ECO:0007669"/>
    <property type="project" value="UniProtKB-EC"/>
</dbReference>
<sequence>MSNSIIKFKHVAKKYDKKEIISDLNFEIKKGEFITVLGSSGSGKTTTLKMINGLEKPTSGEIIVNGENLKNANLVNLRRHIGYVVQSIGLFPHMTIAQNIAVTPKLLGWSQDKIDQTVSKLLEVVGLEDARFKDAYPSQLSGGQQQRVGVARALSTNPPIMLFDEPFSALDAITRQNLQQELKTLHKNLNDKTFFFVTHDINEALFLGDRVMVMNNGMIEQFDTPENLIDHPATQYVSDLLGTVQQNKNLWEHFND</sequence>
<dbReference type="Proteomes" id="UP000051036">
    <property type="component" value="Unassembled WGS sequence"/>
</dbReference>
<dbReference type="SUPFAM" id="SSF52540">
    <property type="entry name" value="P-loop containing nucleoside triphosphate hydrolases"/>
    <property type="match status" value="1"/>
</dbReference>
<proteinExistence type="predicted"/>
<gene>
    <name evidence="6" type="ORF">FC46_GL000535</name>
</gene>
<name>A0A0R1U908_9LACO</name>